<evidence type="ECO:0000313" key="3">
    <source>
        <dbReference type="Proteomes" id="UP000306409"/>
    </source>
</evidence>
<dbReference type="PANTHER" id="PTHR43155:SF1">
    <property type="entry name" value="3'3'-CGAMP-SPECIFIC PHOSPHODIESTERASE 1"/>
    <property type="match status" value="1"/>
</dbReference>
<evidence type="ECO:0000313" key="2">
    <source>
        <dbReference type="EMBL" id="QNU66707.1"/>
    </source>
</evidence>
<dbReference type="OrthoDB" id="9804747at2"/>
<name>A0A4U7JKB7_9FIRM</name>
<dbReference type="Pfam" id="PF13487">
    <property type="entry name" value="HD_5"/>
    <property type="match status" value="1"/>
</dbReference>
<evidence type="ECO:0000259" key="1">
    <source>
        <dbReference type="PROSITE" id="PS51832"/>
    </source>
</evidence>
<feature type="domain" description="HD-GYP" evidence="1">
    <location>
        <begin position="213"/>
        <end position="406"/>
    </location>
</feature>
<dbReference type="EMBL" id="CP061336">
    <property type="protein sequence ID" value="QNU66707.1"/>
    <property type="molecule type" value="Genomic_DNA"/>
</dbReference>
<dbReference type="Gene3D" id="1.10.3210.10">
    <property type="entry name" value="Hypothetical protein af1432"/>
    <property type="match status" value="2"/>
</dbReference>
<dbReference type="CDD" id="cd00077">
    <property type="entry name" value="HDc"/>
    <property type="match status" value="2"/>
</dbReference>
<organism evidence="2 3">
    <name type="scientific">Ruminiclostridium herbifermentans</name>
    <dbReference type="NCBI Taxonomy" id="2488810"/>
    <lineage>
        <taxon>Bacteria</taxon>
        <taxon>Bacillati</taxon>
        <taxon>Bacillota</taxon>
        <taxon>Clostridia</taxon>
        <taxon>Eubacteriales</taxon>
        <taxon>Oscillospiraceae</taxon>
        <taxon>Ruminiclostridium</taxon>
    </lineage>
</organism>
<dbReference type="InterPro" id="IPR006674">
    <property type="entry name" value="HD_domain"/>
</dbReference>
<dbReference type="InterPro" id="IPR003607">
    <property type="entry name" value="HD/PDEase_dom"/>
</dbReference>
<dbReference type="RefSeq" id="WP_137697472.1">
    <property type="nucleotide sequence ID" value="NZ_CP061336.1"/>
</dbReference>
<dbReference type="AlphaFoldDB" id="A0A4U7JKB7"/>
<dbReference type="PROSITE" id="PS51832">
    <property type="entry name" value="HD_GYP"/>
    <property type="match status" value="2"/>
</dbReference>
<protein>
    <submittedName>
        <fullName evidence="2">HD domain-containing protein</fullName>
    </submittedName>
</protein>
<dbReference type="KEGG" id="rher:EHE19_017990"/>
<reference evidence="2 3" key="1">
    <citation type="submission" date="2020-09" db="EMBL/GenBank/DDBJ databases">
        <title>Characterization and genome sequencing of Ruminiclostridium sp. nov. MA18.</title>
        <authorList>
            <person name="Rettenmaier R."/>
            <person name="Kowollik M.-L."/>
            <person name="Liebl W."/>
            <person name="Zverlov V."/>
        </authorList>
    </citation>
    <scope>NUCLEOTIDE SEQUENCE [LARGE SCALE GENOMIC DNA]</scope>
    <source>
        <strain evidence="2 3">MA18</strain>
    </source>
</reference>
<sequence>MELKVPLIDIILSISSAIDLIDPIITNHHKRVAYISYSIAKEMDLPDKQIKDLVFASLLHDCGSVNLSERKSRFEFGFRCSILQNQAHGNKGWVILRDSTDLHDAAEIIRFHHVYWKESSNAHLKSYEIPITSHILHLADRVDILINRKNDILTQRRYIENTINENSGTMFMPEVVEAFNNLVPKQFFWFDIISPYLDDIIKKVIMPFNVYVDDRGLYQYAEIIHRIIDFRSRYTATHSIGVATCASILASKLGFSDSDTQMIHAAGLIHDMGMLSVSEDILEKPGTLDLNEYNTIKYHTYLTYRLLDSIPGLEKIRDWASFHHEKLDGTGYPFGLESEQLDLGSRILAVSDLFISLIEERSYRDALSIYTTMEIINNAKNLDSDVKTCLRKNLDEIVQKINISKDEVYKNNKDILNFL</sequence>
<dbReference type="InterPro" id="IPR037522">
    <property type="entry name" value="HD_GYP_dom"/>
</dbReference>
<accession>A0A4U7JKB7</accession>
<dbReference type="Proteomes" id="UP000306409">
    <property type="component" value="Chromosome"/>
</dbReference>
<gene>
    <name evidence="2" type="ORF">EHE19_017990</name>
</gene>
<proteinExistence type="predicted"/>
<dbReference type="SMART" id="SM00471">
    <property type="entry name" value="HDc"/>
    <property type="match status" value="2"/>
</dbReference>
<dbReference type="Pfam" id="PF01966">
    <property type="entry name" value="HD"/>
    <property type="match status" value="1"/>
</dbReference>
<dbReference type="SUPFAM" id="SSF109604">
    <property type="entry name" value="HD-domain/PDEase-like"/>
    <property type="match status" value="2"/>
</dbReference>
<feature type="domain" description="HD-GYP" evidence="1">
    <location>
        <begin position="3"/>
        <end position="195"/>
    </location>
</feature>
<keyword evidence="3" id="KW-1185">Reference proteome</keyword>
<dbReference type="PANTHER" id="PTHR43155">
    <property type="entry name" value="CYCLIC DI-GMP PHOSPHODIESTERASE PA4108-RELATED"/>
    <property type="match status" value="1"/>
</dbReference>